<evidence type="ECO:0000256" key="1">
    <source>
        <dbReference type="SAM" id="SignalP"/>
    </source>
</evidence>
<sequence>MKISVWFGTFLAIYTAPLLAANNTMIGNWITPDHSVVTVYPCGEQTLCTKLVWTTDRIAKDDKNPDERLRKRPLCGIQIGAGFVITDPSHAKDGKIYDPDSGKTYSATMVTDDSGLKLHGYIGVSLFGRTEVWHRTQEHVAVCVP</sequence>
<comment type="caution">
    <text evidence="3">The sequence shown here is derived from an EMBL/GenBank/DDBJ whole genome shotgun (WGS) entry which is preliminary data.</text>
</comment>
<evidence type="ECO:0000313" key="4">
    <source>
        <dbReference type="Proteomes" id="UP000538666"/>
    </source>
</evidence>
<feature type="signal peptide" evidence="1">
    <location>
        <begin position="1"/>
        <end position="20"/>
    </location>
</feature>
<proteinExistence type="predicted"/>
<feature type="chain" id="PRO_5033059270" evidence="1">
    <location>
        <begin position="21"/>
        <end position="145"/>
    </location>
</feature>
<dbReference type="EMBL" id="JACHEK010000014">
    <property type="protein sequence ID" value="MBB6147346.1"/>
    <property type="molecule type" value="Genomic_DNA"/>
</dbReference>
<reference evidence="3 4" key="1">
    <citation type="submission" date="2020-08" db="EMBL/GenBank/DDBJ databases">
        <title>Genomic Encyclopedia of Type Strains, Phase IV (KMG-IV): sequencing the most valuable type-strain genomes for metagenomic binning, comparative biology and taxonomic classification.</title>
        <authorList>
            <person name="Goeker M."/>
        </authorList>
    </citation>
    <scope>NUCLEOTIDE SEQUENCE [LARGE SCALE GENOMIC DNA]</scope>
    <source>
        <strain evidence="3 4">DSM 103733</strain>
    </source>
</reference>
<protein>
    <submittedName>
        <fullName evidence="3">Uncharacterized protein (DUF2147 family)</fullName>
    </submittedName>
</protein>
<dbReference type="Pfam" id="PF09917">
    <property type="entry name" value="DUF2147"/>
    <property type="match status" value="1"/>
</dbReference>
<dbReference type="Proteomes" id="UP000538666">
    <property type="component" value="Unassembled WGS sequence"/>
</dbReference>
<name>A0A841K1B7_9BACT</name>
<gene>
    <name evidence="3" type="ORF">HNQ77_005342</name>
</gene>
<evidence type="ECO:0000259" key="2">
    <source>
        <dbReference type="Pfam" id="PF09917"/>
    </source>
</evidence>
<dbReference type="RefSeq" id="WP_050061452.1">
    <property type="nucleotide sequence ID" value="NZ_JACHEK010000014.1"/>
</dbReference>
<dbReference type="Gene3D" id="2.40.128.520">
    <property type="match status" value="1"/>
</dbReference>
<keyword evidence="1" id="KW-0732">Signal</keyword>
<organism evidence="3 4">
    <name type="scientific">Silvibacterium bohemicum</name>
    <dbReference type="NCBI Taxonomy" id="1577686"/>
    <lineage>
        <taxon>Bacteria</taxon>
        <taxon>Pseudomonadati</taxon>
        <taxon>Acidobacteriota</taxon>
        <taxon>Terriglobia</taxon>
        <taxon>Terriglobales</taxon>
        <taxon>Acidobacteriaceae</taxon>
        <taxon>Silvibacterium</taxon>
    </lineage>
</organism>
<dbReference type="PANTHER" id="PTHR36919">
    <property type="entry name" value="BLR1215 PROTEIN"/>
    <property type="match status" value="1"/>
</dbReference>
<dbReference type="InterPro" id="IPR019223">
    <property type="entry name" value="DUF2147"/>
</dbReference>
<dbReference type="AlphaFoldDB" id="A0A841K1B7"/>
<accession>A0A841K1B7</accession>
<evidence type="ECO:0000313" key="3">
    <source>
        <dbReference type="EMBL" id="MBB6147346.1"/>
    </source>
</evidence>
<feature type="domain" description="DUF2147" evidence="2">
    <location>
        <begin position="27"/>
        <end position="135"/>
    </location>
</feature>
<dbReference type="PANTHER" id="PTHR36919:SF2">
    <property type="entry name" value="BLL6627 PROTEIN"/>
    <property type="match status" value="1"/>
</dbReference>
<keyword evidence="4" id="KW-1185">Reference proteome</keyword>